<dbReference type="EMBL" id="JAROAV010000023">
    <property type="protein sequence ID" value="MDF8263862.1"/>
    <property type="molecule type" value="Genomic_DNA"/>
</dbReference>
<feature type="domain" description="HTH araC/xylS-type" evidence="4">
    <location>
        <begin position="220"/>
        <end position="318"/>
    </location>
</feature>
<organism evidence="5 6">
    <name type="scientific">Luteipulveratus flavus</name>
    <dbReference type="NCBI Taxonomy" id="3031728"/>
    <lineage>
        <taxon>Bacteria</taxon>
        <taxon>Bacillati</taxon>
        <taxon>Actinomycetota</taxon>
        <taxon>Actinomycetes</taxon>
        <taxon>Micrococcales</taxon>
        <taxon>Dermacoccaceae</taxon>
        <taxon>Luteipulveratus</taxon>
    </lineage>
</organism>
<accession>A0ABT6C6B6</accession>
<dbReference type="RefSeq" id="WP_277191498.1">
    <property type="nucleotide sequence ID" value="NZ_JAROAV010000023.1"/>
</dbReference>
<sequence>MERLGGHPEQLLERFAIPTSALAADDGLISVAAHDRLLDATACELGCPDLGLQLADAQDLCVIGPLALAIESAASVADAVARASEFMFVHSPALSVAAEVDPRGHPDVAALAYHKDIPGVPYSPQATELGLGIFDRVARSLLRDDLGLDSVEIPHDPISDPERYNAFFGVPVHFGGPTACLRVERWTLAAQFHSAGPAIRSVAMGYLESLHPEPAPGAADQVRLALGEVLGASSVAITSTARLLGLNPRTLQRRLAEEGTSYGQVLDEVRRDAAYRLITTTGLPFGQVASMVGFTEQSALSRAVRRWHGASPRDLRVKAASEETTAPADGFAHGREMHLFVADE</sequence>
<dbReference type="InterPro" id="IPR018060">
    <property type="entry name" value="HTH_AraC"/>
</dbReference>
<keyword evidence="2" id="KW-0238">DNA-binding</keyword>
<proteinExistence type="predicted"/>
<dbReference type="InterPro" id="IPR032687">
    <property type="entry name" value="AraC-type_N"/>
</dbReference>
<dbReference type="Gene3D" id="1.10.10.60">
    <property type="entry name" value="Homeodomain-like"/>
    <property type="match status" value="1"/>
</dbReference>
<keyword evidence="6" id="KW-1185">Reference proteome</keyword>
<dbReference type="Pfam" id="PF12833">
    <property type="entry name" value="HTH_18"/>
    <property type="match status" value="1"/>
</dbReference>
<evidence type="ECO:0000259" key="4">
    <source>
        <dbReference type="PROSITE" id="PS01124"/>
    </source>
</evidence>
<reference evidence="5 6" key="1">
    <citation type="submission" date="2023-03" db="EMBL/GenBank/DDBJ databases">
        <title>YIM 133296 draft genome.</title>
        <authorList>
            <person name="Xiong L."/>
        </authorList>
    </citation>
    <scope>NUCLEOTIDE SEQUENCE [LARGE SCALE GENOMIC DNA]</scope>
    <source>
        <strain evidence="5 6">YIM 133296</strain>
    </source>
</reference>
<dbReference type="PANTHER" id="PTHR47894:SF4">
    <property type="entry name" value="HTH-TYPE TRANSCRIPTIONAL REGULATOR GADX"/>
    <property type="match status" value="1"/>
</dbReference>
<keyword evidence="3" id="KW-0804">Transcription</keyword>
<dbReference type="Pfam" id="PF12625">
    <property type="entry name" value="Arabinose_bd"/>
    <property type="match status" value="1"/>
</dbReference>
<comment type="caution">
    <text evidence="5">The sequence shown here is derived from an EMBL/GenBank/DDBJ whole genome shotgun (WGS) entry which is preliminary data.</text>
</comment>
<keyword evidence="1" id="KW-0805">Transcription regulation</keyword>
<dbReference type="SMART" id="SM00342">
    <property type="entry name" value="HTH_ARAC"/>
    <property type="match status" value="1"/>
</dbReference>
<evidence type="ECO:0000256" key="2">
    <source>
        <dbReference type="ARBA" id="ARBA00023125"/>
    </source>
</evidence>
<dbReference type="PANTHER" id="PTHR47894">
    <property type="entry name" value="HTH-TYPE TRANSCRIPTIONAL REGULATOR GADX"/>
    <property type="match status" value="1"/>
</dbReference>
<dbReference type="PROSITE" id="PS01124">
    <property type="entry name" value="HTH_ARAC_FAMILY_2"/>
    <property type="match status" value="1"/>
</dbReference>
<dbReference type="SUPFAM" id="SSF46689">
    <property type="entry name" value="Homeodomain-like"/>
    <property type="match status" value="1"/>
</dbReference>
<gene>
    <name evidence="5" type="ORF">P4R38_06365</name>
</gene>
<dbReference type="InterPro" id="IPR009057">
    <property type="entry name" value="Homeodomain-like_sf"/>
</dbReference>
<name>A0ABT6C6B6_9MICO</name>
<evidence type="ECO:0000313" key="5">
    <source>
        <dbReference type="EMBL" id="MDF8263862.1"/>
    </source>
</evidence>
<dbReference type="Proteomes" id="UP001528912">
    <property type="component" value="Unassembled WGS sequence"/>
</dbReference>
<evidence type="ECO:0000313" key="6">
    <source>
        <dbReference type="Proteomes" id="UP001528912"/>
    </source>
</evidence>
<protein>
    <submittedName>
        <fullName evidence="5">AraC family transcriptional regulator ligand-binding domain-containing protein</fullName>
    </submittedName>
</protein>
<evidence type="ECO:0000256" key="1">
    <source>
        <dbReference type="ARBA" id="ARBA00023015"/>
    </source>
</evidence>
<evidence type="ECO:0000256" key="3">
    <source>
        <dbReference type="ARBA" id="ARBA00023163"/>
    </source>
</evidence>